<dbReference type="OrthoDB" id="2103572at2759"/>
<dbReference type="AlphaFoldDB" id="A0A2T9Z9S2"/>
<name>A0A2T9Z9S2_9FUNG</name>
<proteinExistence type="predicted"/>
<dbReference type="EMBL" id="MBFS01001157">
    <property type="protein sequence ID" value="PVV01349.1"/>
    <property type="molecule type" value="Genomic_DNA"/>
</dbReference>
<gene>
    <name evidence="1" type="ORF">BB560_004235</name>
</gene>
<organism evidence="1 2">
    <name type="scientific">Smittium megazygosporum</name>
    <dbReference type="NCBI Taxonomy" id="133381"/>
    <lineage>
        <taxon>Eukaryota</taxon>
        <taxon>Fungi</taxon>
        <taxon>Fungi incertae sedis</taxon>
        <taxon>Zoopagomycota</taxon>
        <taxon>Kickxellomycotina</taxon>
        <taxon>Harpellomycetes</taxon>
        <taxon>Harpellales</taxon>
        <taxon>Legeriomycetaceae</taxon>
        <taxon>Smittium</taxon>
    </lineage>
</organism>
<evidence type="ECO:0000313" key="2">
    <source>
        <dbReference type="Proteomes" id="UP000245609"/>
    </source>
</evidence>
<keyword evidence="2" id="KW-1185">Reference proteome</keyword>
<reference evidence="1 2" key="1">
    <citation type="journal article" date="2018" name="MBio">
        <title>Comparative Genomics Reveals the Core Gene Toolbox for the Fungus-Insect Symbiosis.</title>
        <authorList>
            <person name="Wang Y."/>
            <person name="Stata M."/>
            <person name="Wang W."/>
            <person name="Stajich J.E."/>
            <person name="White M.M."/>
            <person name="Moncalvo J.M."/>
        </authorList>
    </citation>
    <scope>NUCLEOTIDE SEQUENCE [LARGE SCALE GENOMIC DNA]</scope>
    <source>
        <strain evidence="1 2">SC-DP-2</strain>
    </source>
</reference>
<dbReference type="Proteomes" id="UP000245609">
    <property type="component" value="Unassembled WGS sequence"/>
</dbReference>
<comment type="caution">
    <text evidence="1">The sequence shown here is derived from an EMBL/GenBank/DDBJ whole genome shotgun (WGS) entry which is preliminary data.</text>
</comment>
<evidence type="ECO:0000313" key="1">
    <source>
        <dbReference type="EMBL" id="PVV01349.1"/>
    </source>
</evidence>
<accession>A0A2T9Z9S2</accession>
<sequence length="305" mass="34933">MNVAAGKPPIQGKSSFCYERTQRAIETITNTARDGGLANTLTTQEMEMLKKEPGTWEYEDLIYGNFWESLGVLTWLLGRSHEIPPYYSNFNKMEVFNSTGILPGDPKTIDSFVNSFMAVQTNFSVNGDDLKREIDLAEAWYWRARVQSLIDMKHYILENEMKDIKDKSDDIPDQIIRRYMRERHIPLSLKPLVKNIDMILHSATKRGIEMGLLSQINDEDFGIQVELFSAESPSDASEHPNIKKTPTLMNYSNLESKDHKALMNIAEGRMMAFAWATQKLDQWSIENMSKVGSVNPLNILWSPEN</sequence>
<protein>
    <submittedName>
        <fullName evidence="1">Uncharacterized protein</fullName>
    </submittedName>
</protein>